<dbReference type="InterPro" id="IPR036875">
    <property type="entry name" value="Znf_CCHC_sf"/>
</dbReference>
<evidence type="ECO:0000313" key="4">
    <source>
        <dbReference type="Proteomes" id="UP000054107"/>
    </source>
</evidence>
<feature type="domain" description="CCHC-type" evidence="2">
    <location>
        <begin position="121"/>
        <end position="136"/>
    </location>
</feature>
<dbReference type="SMART" id="SM00343">
    <property type="entry name" value="ZnF_C2HC"/>
    <property type="match status" value="1"/>
</dbReference>
<dbReference type="SUPFAM" id="SSF57756">
    <property type="entry name" value="Retrovirus zinc finger-like domains"/>
    <property type="match status" value="1"/>
</dbReference>
<dbReference type="PROSITE" id="PS50158">
    <property type="entry name" value="ZF_CCHC"/>
    <property type="match status" value="1"/>
</dbReference>
<dbReference type="GO" id="GO:0008270">
    <property type="term" value="F:zinc ion binding"/>
    <property type="evidence" value="ECO:0007669"/>
    <property type="project" value="UniProtKB-KW"/>
</dbReference>
<dbReference type="OrthoDB" id="1112795at2759"/>
<evidence type="ECO:0000256" key="1">
    <source>
        <dbReference type="PROSITE-ProRule" id="PRU00047"/>
    </source>
</evidence>
<gene>
    <name evidence="3" type="primary">PARPA_04771.1 scaffold 15639</name>
</gene>
<dbReference type="Gene3D" id="4.10.60.10">
    <property type="entry name" value="Zinc finger, CCHC-type"/>
    <property type="match status" value="1"/>
</dbReference>
<keyword evidence="1" id="KW-0862">Zinc</keyword>
<sequence>MAIKLSIPRITDEEAVDKFLAGLRDSHARIHIKDNIDTAEPMSSEAIRAAHTYEGNRLDAVSGGTRGVSVHMNDLQVDDPMDLSVVERRELYNMMKSWNNSGGRGSAHGGTRGGDRSSVQCHNCKGYGHFMRECPSPTRDQLNYAETGAYEDCYYDASTENKDIDPAA</sequence>
<evidence type="ECO:0000259" key="2">
    <source>
        <dbReference type="PROSITE" id="PS50158"/>
    </source>
</evidence>
<organism evidence="3 4">
    <name type="scientific">Parasitella parasitica</name>
    <dbReference type="NCBI Taxonomy" id="35722"/>
    <lineage>
        <taxon>Eukaryota</taxon>
        <taxon>Fungi</taxon>
        <taxon>Fungi incertae sedis</taxon>
        <taxon>Mucoromycota</taxon>
        <taxon>Mucoromycotina</taxon>
        <taxon>Mucoromycetes</taxon>
        <taxon>Mucorales</taxon>
        <taxon>Mucorineae</taxon>
        <taxon>Mucoraceae</taxon>
        <taxon>Parasitella</taxon>
    </lineage>
</organism>
<evidence type="ECO:0000313" key="3">
    <source>
        <dbReference type="EMBL" id="CEP10972.1"/>
    </source>
</evidence>
<proteinExistence type="predicted"/>
<name>A0A0B7N0P9_9FUNG</name>
<dbReference type="EMBL" id="LN725615">
    <property type="protein sequence ID" value="CEP10972.1"/>
    <property type="molecule type" value="Genomic_DNA"/>
</dbReference>
<protein>
    <recommendedName>
        <fullName evidence="2">CCHC-type domain-containing protein</fullName>
    </recommendedName>
</protein>
<dbReference type="InterPro" id="IPR001878">
    <property type="entry name" value="Znf_CCHC"/>
</dbReference>
<dbReference type="Proteomes" id="UP000054107">
    <property type="component" value="Unassembled WGS sequence"/>
</dbReference>
<keyword evidence="1" id="KW-0863">Zinc-finger</keyword>
<dbReference type="GO" id="GO:0003676">
    <property type="term" value="F:nucleic acid binding"/>
    <property type="evidence" value="ECO:0007669"/>
    <property type="project" value="InterPro"/>
</dbReference>
<keyword evidence="1" id="KW-0479">Metal-binding</keyword>
<dbReference type="Pfam" id="PF00098">
    <property type="entry name" value="zf-CCHC"/>
    <property type="match status" value="1"/>
</dbReference>
<keyword evidence="4" id="KW-1185">Reference proteome</keyword>
<dbReference type="AlphaFoldDB" id="A0A0B7N0P9"/>
<accession>A0A0B7N0P9</accession>
<reference evidence="3 4" key="1">
    <citation type="submission" date="2014-09" db="EMBL/GenBank/DDBJ databases">
        <authorList>
            <person name="Ellenberger Sabrina"/>
        </authorList>
    </citation>
    <scope>NUCLEOTIDE SEQUENCE [LARGE SCALE GENOMIC DNA]</scope>
    <source>
        <strain evidence="3 4">CBS 412.66</strain>
    </source>
</reference>